<dbReference type="AlphaFoldDB" id="A0A0D7BDY0"/>
<name>A0A0D7BDY0_9AGAR</name>
<sequence>MVTAPTFFPVPSHGSSEARLRRYSKAEELLVRSAQHSLTETSARDLQIRTLVEAHASMESMVADGRKRIEAVKKLLSEGISEGNDLADLKQQRWREERQLEHFKEQARCLSEHILSLKERQRSIGHHCTTPPPPHSPSRTELNLLRFFETRTSPRITTLKSSSSSTSRRTQSIMGLKETVRSSTKHALSRPLSFDSKRHMESSFSPMLHSPTVFPHTKNQDKNLNDPVKELASAECDGIALIYYPSYDMPSKEILQSSATHSTIPDYVLPLLAKLDEYGEGPFALRPLSSFALRNADSTDSDDFAPAFDGYTSHGSMKKLRRRISQAFLPSKRVPETISTPRRLRVAASSIFR</sequence>
<feature type="region of interest" description="Disordered" evidence="2">
    <location>
        <begin position="157"/>
        <end position="182"/>
    </location>
</feature>
<reference evidence="3 4" key="1">
    <citation type="journal article" date="2015" name="Fungal Genet. Biol.">
        <title>Evolution of novel wood decay mechanisms in Agaricales revealed by the genome sequences of Fistulina hepatica and Cylindrobasidium torrendii.</title>
        <authorList>
            <person name="Floudas D."/>
            <person name="Held B.W."/>
            <person name="Riley R."/>
            <person name="Nagy L.G."/>
            <person name="Koehler G."/>
            <person name="Ransdell A.S."/>
            <person name="Younus H."/>
            <person name="Chow J."/>
            <person name="Chiniquy J."/>
            <person name="Lipzen A."/>
            <person name="Tritt A."/>
            <person name="Sun H."/>
            <person name="Haridas S."/>
            <person name="LaButti K."/>
            <person name="Ohm R.A."/>
            <person name="Kues U."/>
            <person name="Blanchette R.A."/>
            <person name="Grigoriev I.V."/>
            <person name="Minto R.E."/>
            <person name="Hibbett D.S."/>
        </authorList>
    </citation>
    <scope>NUCLEOTIDE SEQUENCE [LARGE SCALE GENOMIC DNA]</scope>
    <source>
        <strain evidence="3 4">FP15055 ss-10</strain>
    </source>
</reference>
<evidence type="ECO:0000313" key="3">
    <source>
        <dbReference type="EMBL" id="KIY68737.1"/>
    </source>
</evidence>
<feature type="coiled-coil region" evidence="1">
    <location>
        <begin position="86"/>
        <end position="120"/>
    </location>
</feature>
<dbReference type="EMBL" id="KN880497">
    <property type="protein sequence ID" value="KIY68737.1"/>
    <property type="molecule type" value="Genomic_DNA"/>
</dbReference>
<keyword evidence="4" id="KW-1185">Reference proteome</keyword>
<feature type="compositionally biased region" description="Low complexity" evidence="2">
    <location>
        <begin position="157"/>
        <end position="172"/>
    </location>
</feature>
<organism evidence="3 4">
    <name type="scientific">Cylindrobasidium torrendii FP15055 ss-10</name>
    <dbReference type="NCBI Taxonomy" id="1314674"/>
    <lineage>
        <taxon>Eukaryota</taxon>
        <taxon>Fungi</taxon>
        <taxon>Dikarya</taxon>
        <taxon>Basidiomycota</taxon>
        <taxon>Agaricomycotina</taxon>
        <taxon>Agaricomycetes</taxon>
        <taxon>Agaricomycetidae</taxon>
        <taxon>Agaricales</taxon>
        <taxon>Marasmiineae</taxon>
        <taxon>Physalacriaceae</taxon>
        <taxon>Cylindrobasidium</taxon>
    </lineage>
</organism>
<evidence type="ECO:0000313" key="4">
    <source>
        <dbReference type="Proteomes" id="UP000054007"/>
    </source>
</evidence>
<protein>
    <submittedName>
        <fullName evidence="3">Uncharacterized protein</fullName>
    </submittedName>
</protein>
<accession>A0A0D7BDY0</accession>
<evidence type="ECO:0000256" key="1">
    <source>
        <dbReference type="SAM" id="Coils"/>
    </source>
</evidence>
<evidence type="ECO:0000256" key="2">
    <source>
        <dbReference type="SAM" id="MobiDB-lite"/>
    </source>
</evidence>
<dbReference type="Proteomes" id="UP000054007">
    <property type="component" value="Unassembled WGS sequence"/>
</dbReference>
<keyword evidence="1" id="KW-0175">Coiled coil</keyword>
<gene>
    <name evidence="3" type="ORF">CYLTODRAFT_421386</name>
</gene>
<proteinExistence type="predicted"/>